<dbReference type="InterPro" id="IPR051316">
    <property type="entry name" value="Zinc-reg_GTPase_activator"/>
</dbReference>
<keyword evidence="9" id="KW-0067">ATP-binding</keyword>
<gene>
    <name evidence="9" type="ORF">ZRA01_32400</name>
</gene>
<dbReference type="InterPro" id="IPR027417">
    <property type="entry name" value="P-loop_NTPase"/>
</dbReference>
<feature type="domain" description="CobW C-terminal" evidence="8">
    <location>
        <begin position="258"/>
        <end position="351"/>
    </location>
</feature>
<dbReference type="InterPro" id="IPR011629">
    <property type="entry name" value="CobW-like_C"/>
</dbReference>
<dbReference type="PANTHER" id="PTHR13748">
    <property type="entry name" value="COBW-RELATED"/>
    <property type="match status" value="1"/>
</dbReference>
<evidence type="ECO:0000256" key="6">
    <source>
        <dbReference type="ARBA" id="ARBA00049117"/>
    </source>
</evidence>
<feature type="region of interest" description="Disordered" evidence="7">
    <location>
        <begin position="232"/>
        <end position="255"/>
    </location>
</feature>
<dbReference type="GO" id="GO:0005737">
    <property type="term" value="C:cytoplasm"/>
    <property type="evidence" value="ECO:0007669"/>
    <property type="project" value="TreeGrafter"/>
</dbReference>
<evidence type="ECO:0000256" key="5">
    <source>
        <dbReference type="ARBA" id="ARBA00045658"/>
    </source>
</evidence>
<dbReference type="Gene3D" id="3.40.50.300">
    <property type="entry name" value="P-loop containing nucleotide triphosphate hydrolases"/>
    <property type="match status" value="1"/>
</dbReference>
<comment type="function">
    <text evidence="5">Zinc chaperone that directly transfers zinc cofactor to target proteins, thereby activating them. Zinc is transferred from the CXCC motif in the GTPase domain to the zinc binding site in target proteins in a process requiring GTP hydrolysis.</text>
</comment>
<name>A0A4Y4D1L9_ZOORA</name>
<proteinExistence type="inferred from homology"/>
<dbReference type="InterPro" id="IPR003495">
    <property type="entry name" value="CobW/HypB/UreG_nucleotide-bd"/>
</dbReference>
<comment type="similarity">
    <text evidence="4">Belongs to the SIMIBI class G3E GTPase family. ZNG1 subfamily.</text>
</comment>
<protein>
    <submittedName>
        <fullName evidence="9">ATP-binding protein</fullName>
    </submittedName>
</protein>
<dbReference type="Pfam" id="PF02492">
    <property type="entry name" value="cobW"/>
    <property type="match status" value="1"/>
</dbReference>
<reference evidence="9 10" key="1">
    <citation type="submission" date="2019-06" db="EMBL/GenBank/DDBJ databases">
        <title>Whole genome shotgun sequence of Zoogloea ramigera NBRC 15342.</title>
        <authorList>
            <person name="Hosoyama A."/>
            <person name="Uohara A."/>
            <person name="Ohji S."/>
            <person name="Ichikawa N."/>
        </authorList>
    </citation>
    <scope>NUCLEOTIDE SEQUENCE [LARGE SCALE GENOMIC DNA]</scope>
    <source>
        <strain evidence="9 10">NBRC 15342</strain>
    </source>
</reference>
<organism evidence="9 10">
    <name type="scientific">Zoogloea ramigera</name>
    <dbReference type="NCBI Taxonomy" id="350"/>
    <lineage>
        <taxon>Bacteria</taxon>
        <taxon>Pseudomonadati</taxon>
        <taxon>Pseudomonadota</taxon>
        <taxon>Betaproteobacteria</taxon>
        <taxon>Rhodocyclales</taxon>
        <taxon>Zoogloeaceae</taxon>
        <taxon>Zoogloea</taxon>
    </lineage>
</organism>
<dbReference type="Pfam" id="PF07683">
    <property type="entry name" value="CobW_C"/>
    <property type="match status" value="1"/>
</dbReference>
<dbReference type="AlphaFoldDB" id="A0A4Y4D1L9"/>
<evidence type="ECO:0000313" key="10">
    <source>
        <dbReference type="Proteomes" id="UP000318422"/>
    </source>
</evidence>
<comment type="catalytic activity">
    <reaction evidence="6">
        <text>GTP + H2O = GDP + phosphate + H(+)</text>
        <dbReference type="Rhea" id="RHEA:19669"/>
        <dbReference type="ChEBI" id="CHEBI:15377"/>
        <dbReference type="ChEBI" id="CHEBI:15378"/>
        <dbReference type="ChEBI" id="CHEBI:37565"/>
        <dbReference type="ChEBI" id="CHEBI:43474"/>
        <dbReference type="ChEBI" id="CHEBI:58189"/>
    </reaction>
    <physiologicalReaction direction="left-to-right" evidence="6">
        <dbReference type="Rhea" id="RHEA:19670"/>
    </physiologicalReaction>
</comment>
<evidence type="ECO:0000259" key="8">
    <source>
        <dbReference type="SMART" id="SM00833"/>
    </source>
</evidence>
<keyword evidence="1" id="KW-0547">Nucleotide-binding</keyword>
<dbReference type="SUPFAM" id="SSF52540">
    <property type="entry name" value="P-loop containing nucleoside triphosphate hydrolases"/>
    <property type="match status" value="1"/>
</dbReference>
<dbReference type="Gene3D" id="3.30.1220.10">
    <property type="entry name" value="CobW-like, C-terminal domain"/>
    <property type="match status" value="1"/>
</dbReference>
<evidence type="ECO:0000256" key="1">
    <source>
        <dbReference type="ARBA" id="ARBA00022741"/>
    </source>
</evidence>
<dbReference type="CDD" id="cd03112">
    <property type="entry name" value="CobW-like"/>
    <property type="match status" value="1"/>
</dbReference>
<comment type="caution">
    <text evidence="9">The sequence shown here is derived from an EMBL/GenBank/DDBJ whole genome shotgun (WGS) entry which is preliminary data.</text>
</comment>
<dbReference type="RefSeq" id="WP_141354222.1">
    <property type="nucleotide sequence ID" value="NZ_BJNV01000068.1"/>
</dbReference>
<dbReference type="PANTHER" id="PTHR13748:SF62">
    <property type="entry name" value="COBW DOMAIN-CONTAINING PROTEIN"/>
    <property type="match status" value="1"/>
</dbReference>
<accession>A0A4Y4D1L9</accession>
<dbReference type="Proteomes" id="UP000318422">
    <property type="component" value="Unassembled WGS sequence"/>
</dbReference>
<dbReference type="InterPro" id="IPR036627">
    <property type="entry name" value="CobW-likC_sf"/>
</dbReference>
<evidence type="ECO:0000256" key="3">
    <source>
        <dbReference type="ARBA" id="ARBA00023186"/>
    </source>
</evidence>
<dbReference type="SUPFAM" id="SSF90002">
    <property type="entry name" value="Hypothetical protein YjiA, C-terminal domain"/>
    <property type="match status" value="1"/>
</dbReference>
<keyword evidence="10" id="KW-1185">Reference proteome</keyword>
<dbReference type="OrthoDB" id="9808822at2"/>
<evidence type="ECO:0000256" key="4">
    <source>
        <dbReference type="ARBA" id="ARBA00034320"/>
    </source>
</evidence>
<evidence type="ECO:0000313" key="9">
    <source>
        <dbReference type="EMBL" id="GEC97167.1"/>
    </source>
</evidence>
<dbReference type="SMART" id="SM00833">
    <property type="entry name" value="CobW_C"/>
    <property type="match status" value="1"/>
</dbReference>
<keyword evidence="3" id="KW-0143">Chaperone</keyword>
<evidence type="ECO:0000256" key="7">
    <source>
        <dbReference type="SAM" id="MobiDB-lite"/>
    </source>
</evidence>
<keyword evidence="2" id="KW-0378">Hydrolase</keyword>
<dbReference type="GO" id="GO:0016787">
    <property type="term" value="F:hydrolase activity"/>
    <property type="evidence" value="ECO:0007669"/>
    <property type="project" value="UniProtKB-KW"/>
</dbReference>
<dbReference type="EMBL" id="BJNV01000068">
    <property type="protein sequence ID" value="GEC97167.1"/>
    <property type="molecule type" value="Genomic_DNA"/>
</dbReference>
<dbReference type="GO" id="GO:0005524">
    <property type="term" value="F:ATP binding"/>
    <property type="evidence" value="ECO:0007669"/>
    <property type="project" value="UniProtKB-KW"/>
</dbReference>
<evidence type="ECO:0000256" key="2">
    <source>
        <dbReference type="ARBA" id="ARBA00022801"/>
    </source>
</evidence>
<sequence>MSAPAPRIPVTLLTGFLGAGKTTLLNHLLRQPTLAGTVVLMNEFGVVPIDHLLVETISDDIVLLESGCICCTVRGDLSRALKDLFMRRLRRQLPALSRVVIETTGLADPAPVIFTLMQDFFIAERFRLDGVVTAVDGVFGADQLRASPEAVKQAAMADRLLVTKCDQATPAALDALTAQLAVLNPGAPQVRVAGGEVDAAAVLDCGLWNPDTHSADVARWLADEAVAAAAARPNPYAPRREPAANPSADPAPRHDEHTHTFVLRLDAPVAWGDFTTALDLLQSLVGAQLLRVKGIVNVRGEPAPRVVQCVHHLRYPDASLPAWPDADHGTRLVFIVRSLERDVVDRAFACLCGAAA</sequence>